<dbReference type="Gene3D" id="3.30.70.1230">
    <property type="entry name" value="Nucleotide cyclase"/>
    <property type="match status" value="1"/>
</dbReference>
<dbReference type="InterPro" id="IPR029787">
    <property type="entry name" value="Nucleotide_cyclase"/>
</dbReference>
<dbReference type="Pfam" id="PF06051">
    <property type="entry name" value="DUF928"/>
    <property type="match status" value="1"/>
</dbReference>
<feature type="domain" description="Guanylate cyclase" evidence="3">
    <location>
        <begin position="444"/>
        <end position="582"/>
    </location>
</feature>
<dbReference type="InterPro" id="IPR050697">
    <property type="entry name" value="Adenylyl/Guanylyl_Cyclase_3/4"/>
</dbReference>
<dbReference type="GO" id="GO:0009190">
    <property type="term" value="P:cyclic nucleotide biosynthetic process"/>
    <property type="evidence" value="ECO:0007669"/>
    <property type="project" value="InterPro"/>
</dbReference>
<dbReference type="InterPro" id="IPR001054">
    <property type="entry name" value="A/G_cyclase"/>
</dbReference>
<feature type="transmembrane region" description="Helical" evidence="2">
    <location>
        <begin position="320"/>
        <end position="341"/>
    </location>
</feature>
<gene>
    <name evidence="4" type="ORF">J421_5797</name>
</gene>
<sequence>MRDWSDSSVVVAAACAVVACALVGALRETRALEPAGLWAYDALLRRIPPDTTPVPHVAVARITERDLRRAGWPLADSTVEMVARRLASLGARVVAFDVYRERVPPAIAAAGSAIGGTAVVFASKLASARDGGFPCPIGSSEDACGFADAVAARGSPTLRRALYHVQLAGDSAPRASLAYTAVVRYVAPDVLDTSAEPRLGRWRFAPMQGREGDYVRDPIVGHEELLDLHRGAPRVLTFDLDALSRGRVPRAWVAGRMLFVGYDAASIRDEVYLPTTDPDRQPPGEPGAFYHALAASQAADLTLGGGSVLRVRTLPDWGEWIALAAGCALGATLGALLGPLLGMRRTGAWLLLAACASLAPLAVLGAWGALRAGWWLPLVQPLLGWATAAAATTAMLAVAERRAHAAVMQLFSRHVSADVARDIWRRRHEFLDGARPRPRRIPVTVLLADLKGYTSAAEHAPAEQVIAWVSRFTDAMAREIDRHGGIVDDYAGDGIKADFGVPFARATHDEVRDDARRAVGCAVAMAGALERLNSEWLAAGLPVAAMRIGVASGEAAVGSIGSADRLKYTVVGDVVNVASRLESLDVVHDFAALPCRILLDAATHALVRDTVPCEPLGAQPVRGRAQPVEVYRVRAGATVARLPAVPNATVAARTLVVLACLTVSAAAAGAQPRTRAAAESTPPHARADSTTRSAARRATTRATPPATRRIAYMKVGLPPRLIGAGARGCAPRRLPTVVLLAPHDHVAQSATASPVLFWRYAAAPEVAPSDVILVLAGAGRADTARLPVPDGPVVRRVRLADLGYALRPGVTYTLQVRARVGGRTLAGDSVALRIARDVRPRLSGEAAVAAARRLAGGGVWYDAYALLADSASVAPNDDAIAALRDTLERDAERASHHAARPCSEDDAAVDRPRYRAPTSWNAAQ</sequence>
<dbReference type="KEGG" id="gba:J421_5797"/>
<evidence type="ECO:0000256" key="2">
    <source>
        <dbReference type="SAM" id="Phobius"/>
    </source>
</evidence>
<dbReference type="PANTHER" id="PTHR43081:SF1">
    <property type="entry name" value="ADENYLATE CYCLASE, TERMINAL-DIFFERENTIATION SPECIFIC"/>
    <property type="match status" value="1"/>
</dbReference>
<dbReference type="Pfam" id="PF05226">
    <property type="entry name" value="CHASE2"/>
    <property type="match status" value="1"/>
</dbReference>
<dbReference type="InterPro" id="IPR010328">
    <property type="entry name" value="DUF928"/>
</dbReference>
<reference evidence="4 5" key="1">
    <citation type="journal article" date="2014" name="Genome Announc.">
        <title>Genome Sequence and Methylome of Soil Bacterium Gemmatirosa kalamazoonensis KBS708T, a Member of the Rarely Cultivated Gemmatimonadetes Phylum.</title>
        <authorList>
            <person name="Debruyn J.M."/>
            <person name="Radosevich M."/>
            <person name="Wommack K.E."/>
            <person name="Polson S.W."/>
            <person name="Hauser L.J."/>
            <person name="Fawaz M.N."/>
            <person name="Korlach J."/>
            <person name="Tsai Y.C."/>
        </authorList>
    </citation>
    <scope>NUCLEOTIDE SEQUENCE [LARGE SCALE GENOMIC DNA]</scope>
    <source>
        <strain evidence="4 5">KBS708</strain>
        <plasmid evidence="5">Plasmid 2</plasmid>
    </source>
</reference>
<dbReference type="GO" id="GO:0004016">
    <property type="term" value="F:adenylate cyclase activity"/>
    <property type="evidence" value="ECO:0007669"/>
    <property type="project" value="UniProtKB-ARBA"/>
</dbReference>
<dbReference type="InterPro" id="IPR007890">
    <property type="entry name" value="CHASE2"/>
</dbReference>
<geneLocation type="plasmid" evidence="4 5">
    <name>2</name>
</geneLocation>
<evidence type="ECO:0000259" key="3">
    <source>
        <dbReference type="PROSITE" id="PS50125"/>
    </source>
</evidence>
<dbReference type="Proteomes" id="UP000019151">
    <property type="component" value="Plasmid 2"/>
</dbReference>
<keyword evidence="2" id="KW-0812">Transmembrane</keyword>
<feature type="region of interest" description="Disordered" evidence="1">
    <location>
        <begin position="891"/>
        <end position="924"/>
    </location>
</feature>
<dbReference type="CDD" id="cd07302">
    <property type="entry name" value="CHD"/>
    <property type="match status" value="1"/>
</dbReference>
<dbReference type="GO" id="GO:0035556">
    <property type="term" value="P:intracellular signal transduction"/>
    <property type="evidence" value="ECO:0007669"/>
    <property type="project" value="InterPro"/>
</dbReference>
<proteinExistence type="predicted"/>
<dbReference type="PROSITE" id="PS51257">
    <property type="entry name" value="PROKAR_LIPOPROTEIN"/>
    <property type="match status" value="1"/>
</dbReference>
<dbReference type="OrthoDB" id="341967at2"/>
<dbReference type="SUPFAM" id="SSF55073">
    <property type="entry name" value="Nucleotide cyclase"/>
    <property type="match status" value="1"/>
</dbReference>
<dbReference type="RefSeq" id="WP_025414638.1">
    <property type="nucleotide sequence ID" value="NZ_CP007130.1"/>
</dbReference>
<dbReference type="eggNOG" id="COG2114">
    <property type="taxonomic scope" value="Bacteria"/>
</dbReference>
<dbReference type="PROSITE" id="PS50125">
    <property type="entry name" value="GUANYLATE_CYCLASE_2"/>
    <property type="match status" value="1"/>
</dbReference>
<dbReference type="eggNOG" id="COG4252">
    <property type="taxonomic scope" value="Bacteria"/>
</dbReference>
<evidence type="ECO:0000313" key="5">
    <source>
        <dbReference type="Proteomes" id="UP000019151"/>
    </source>
</evidence>
<feature type="region of interest" description="Disordered" evidence="1">
    <location>
        <begin position="671"/>
        <end position="707"/>
    </location>
</feature>
<dbReference type="HOGENOM" id="CLU_000445_85_1_0"/>
<evidence type="ECO:0000256" key="1">
    <source>
        <dbReference type="SAM" id="MobiDB-lite"/>
    </source>
</evidence>
<name>W0RS98_9BACT</name>
<keyword evidence="4" id="KW-0614">Plasmid</keyword>
<keyword evidence="2" id="KW-0472">Membrane</keyword>
<evidence type="ECO:0000313" key="4">
    <source>
        <dbReference type="EMBL" id="AHG93332.1"/>
    </source>
</evidence>
<dbReference type="PATRIC" id="fig|861299.3.peg.5844"/>
<protein>
    <submittedName>
        <fullName evidence="4">CHASE2 domain protein</fullName>
    </submittedName>
</protein>
<dbReference type="SMART" id="SM00044">
    <property type="entry name" value="CYCc"/>
    <property type="match status" value="1"/>
</dbReference>
<dbReference type="AlphaFoldDB" id="W0RS98"/>
<dbReference type="InParanoid" id="W0RS98"/>
<keyword evidence="5" id="KW-1185">Reference proteome</keyword>
<dbReference type="PANTHER" id="PTHR43081">
    <property type="entry name" value="ADENYLATE CYCLASE, TERMINAL-DIFFERENTIATION SPECIFIC-RELATED"/>
    <property type="match status" value="1"/>
</dbReference>
<dbReference type="EMBL" id="CP007130">
    <property type="protein sequence ID" value="AHG93332.1"/>
    <property type="molecule type" value="Genomic_DNA"/>
</dbReference>
<keyword evidence="2" id="KW-1133">Transmembrane helix</keyword>
<feature type="transmembrane region" description="Helical" evidence="2">
    <location>
        <begin position="348"/>
        <end position="370"/>
    </location>
</feature>
<organism evidence="4 5">
    <name type="scientific">Gemmatirosa kalamazoonensis</name>
    <dbReference type="NCBI Taxonomy" id="861299"/>
    <lineage>
        <taxon>Bacteria</taxon>
        <taxon>Pseudomonadati</taxon>
        <taxon>Gemmatimonadota</taxon>
        <taxon>Gemmatimonadia</taxon>
        <taxon>Gemmatimonadales</taxon>
        <taxon>Gemmatimonadaceae</taxon>
        <taxon>Gemmatirosa</taxon>
    </lineage>
</organism>
<accession>W0RS98</accession>
<dbReference type="Pfam" id="PF00211">
    <property type="entry name" value="Guanylate_cyc"/>
    <property type="match status" value="1"/>
</dbReference>
<dbReference type="SMART" id="SM01080">
    <property type="entry name" value="CHASE2"/>
    <property type="match status" value="1"/>
</dbReference>